<dbReference type="EMBL" id="JANPWB010000008">
    <property type="protein sequence ID" value="KAJ1167162.1"/>
    <property type="molecule type" value="Genomic_DNA"/>
</dbReference>
<accession>A0AAV7ST88</accession>
<gene>
    <name evidence="2" type="ORF">NDU88_007555</name>
</gene>
<evidence type="ECO:0000313" key="2">
    <source>
        <dbReference type="EMBL" id="KAJ1167162.1"/>
    </source>
</evidence>
<sequence>MEELRQDRLVAKLTRVSVGMSLRAFDVALCVLRVAWCVQPSGHLGVLLDRWSMLECVEFRARSPTPRGAVSRERGSPDLELNAQAKELEEPLRIPGRRPVEEALG</sequence>
<evidence type="ECO:0000256" key="1">
    <source>
        <dbReference type="SAM" id="MobiDB-lite"/>
    </source>
</evidence>
<protein>
    <submittedName>
        <fullName evidence="2">Uncharacterized protein</fullName>
    </submittedName>
</protein>
<feature type="region of interest" description="Disordered" evidence="1">
    <location>
        <begin position="63"/>
        <end position="86"/>
    </location>
</feature>
<proteinExistence type="predicted"/>
<comment type="caution">
    <text evidence="2">The sequence shown here is derived from an EMBL/GenBank/DDBJ whole genome shotgun (WGS) entry which is preliminary data.</text>
</comment>
<name>A0AAV7ST88_PLEWA</name>
<organism evidence="2 3">
    <name type="scientific">Pleurodeles waltl</name>
    <name type="common">Iberian ribbed newt</name>
    <dbReference type="NCBI Taxonomy" id="8319"/>
    <lineage>
        <taxon>Eukaryota</taxon>
        <taxon>Metazoa</taxon>
        <taxon>Chordata</taxon>
        <taxon>Craniata</taxon>
        <taxon>Vertebrata</taxon>
        <taxon>Euteleostomi</taxon>
        <taxon>Amphibia</taxon>
        <taxon>Batrachia</taxon>
        <taxon>Caudata</taxon>
        <taxon>Salamandroidea</taxon>
        <taxon>Salamandridae</taxon>
        <taxon>Pleurodelinae</taxon>
        <taxon>Pleurodeles</taxon>
    </lineage>
</organism>
<keyword evidence="3" id="KW-1185">Reference proteome</keyword>
<dbReference type="Proteomes" id="UP001066276">
    <property type="component" value="Chromosome 4_2"/>
</dbReference>
<dbReference type="AlphaFoldDB" id="A0AAV7ST88"/>
<evidence type="ECO:0000313" key="3">
    <source>
        <dbReference type="Proteomes" id="UP001066276"/>
    </source>
</evidence>
<reference evidence="2" key="1">
    <citation type="journal article" date="2022" name="bioRxiv">
        <title>Sequencing and chromosome-scale assembly of the giantPleurodeles waltlgenome.</title>
        <authorList>
            <person name="Brown T."/>
            <person name="Elewa A."/>
            <person name="Iarovenko S."/>
            <person name="Subramanian E."/>
            <person name="Araus A.J."/>
            <person name="Petzold A."/>
            <person name="Susuki M."/>
            <person name="Suzuki K.-i.T."/>
            <person name="Hayashi T."/>
            <person name="Toyoda A."/>
            <person name="Oliveira C."/>
            <person name="Osipova E."/>
            <person name="Leigh N.D."/>
            <person name="Simon A."/>
            <person name="Yun M.H."/>
        </authorList>
    </citation>
    <scope>NUCLEOTIDE SEQUENCE</scope>
    <source>
        <strain evidence="2">20211129_DDA</strain>
        <tissue evidence="2">Liver</tissue>
    </source>
</reference>